<dbReference type="AlphaFoldDB" id="A0A139YBC1"/>
<dbReference type="KEGG" id="fvr:FVEG_17648"/>
<dbReference type="GeneID" id="30074524"/>
<dbReference type="EMBL" id="DS486009">
    <property type="protein sequence ID" value="KYG13616.1"/>
    <property type="molecule type" value="Genomic_DNA"/>
</dbReference>
<evidence type="ECO:0000313" key="2">
    <source>
        <dbReference type="Proteomes" id="UP000009096"/>
    </source>
</evidence>
<proteinExistence type="predicted"/>
<evidence type="ECO:0000313" key="1">
    <source>
        <dbReference type="EMBL" id="KYG13616.1"/>
    </source>
</evidence>
<reference evidence="1 2" key="1">
    <citation type="journal article" date="2010" name="Nature">
        <title>Comparative genomics reveals mobile pathogenicity chromosomes in Fusarium.</title>
        <authorList>
            <person name="Ma L.J."/>
            <person name="van der Does H.C."/>
            <person name="Borkovich K.A."/>
            <person name="Coleman J.J."/>
            <person name="Daboussi M.J."/>
            <person name="Di Pietro A."/>
            <person name="Dufresne M."/>
            <person name="Freitag M."/>
            <person name="Grabherr M."/>
            <person name="Henrissat B."/>
            <person name="Houterman P.M."/>
            <person name="Kang S."/>
            <person name="Shim W.B."/>
            <person name="Woloshuk C."/>
            <person name="Xie X."/>
            <person name="Xu J.R."/>
            <person name="Antoniw J."/>
            <person name="Baker S.E."/>
            <person name="Bluhm B.H."/>
            <person name="Breakspear A."/>
            <person name="Brown D.W."/>
            <person name="Butchko R.A."/>
            <person name="Chapman S."/>
            <person name="Coulson R."/>
            <person name="Coutinho P.M."/>
            <person name="Danchin E.G."/>
            <person name="Diener A."/>
            <person name="Gale L.R."/>
            <person name="Gardiner D.M."/>
            <person name="Goff S."/>
            <person name="Hammond-Kosack K.E."/>
            <person name="Hilburn K."/>
            <person name="Hua-Van A."/>
            <person name="Jonkers W."/>
            <person name="Kazan K."/>
            <person name="Kodira C.D."/>
            <person name="Koehrsen M."/>
            <person name="Kumar L."/>
            <person name="Lee Y.H."/>
            <person name="Li L."/>
            <person name="Manners J.M."/>
            <person name="Miranda-Saavedra D."/>
            <person name="Mukherjee M."/>
            <person name="Park G."/>
            <person name="Park J."/>
            <person name="Park S.Y."/>
            <person name="Proctor R.H."/>
            <person name="Regev A."/>
            <person name="Ruiz-Roldan M.C."/>
            <person name="Sain D."/>
            <person name="Sakthikumar S."/>
            <person name="Sykes S."/>
            <person name="Schwartz D.C."/>
            <person name="Turgeon B.G."/>
            <person name="Wapinski I."/>
            <person name="Yoder O."/>
            <person name="Young S."/>
            <person name="Zeng Q."/>
            <person name="Zhou S."/>
            <person name="Galagan J."/>
            <person name="Cuomo C.A."/>
            <person name="Kistler H.C."/>
            <person name="Rep M."/>
        </authorList>
    </citation>
    <scope>NUCLEOTIDE SEQUENCE [LARGE SCALE GENOMIC DNA]</scope>
    <source>
        <strain evidence="2">M3125 / FGSC 7600</strain>
    </source>
</reference>
<dbReference type="RefSeq" id="XP_018762300.1">
    <property type="nucleotide sequence ID" value="XM_018906886.1"/>
</dbReference>
<gene>
    <name evidence="1" type="ORF">FVEG_17648</name>
</gene>
<name>A0A139YBC1_GIBM7</name>
<organism evidence="1 2">
    <name type="scientific">Gibberella moniliformis (strain M3125 / FGSC 7600)</name>
    <name type="common">Maize ear and stalk rot fungus</name>
    <name type="synonym">Fusarium verticillioides</name>
    <dbReference type="NCBI Taxonomy" id="334819"/>
    <lineage>
        <taxon>Eukaryota</taxon>
        <taxon>Fungi</taxon>
        <taxon>Dikarya</taxon>
        <taxon>Ascomycota</taxon>
        <taxon>Pezizomycotina</taxon>
        <taxon>Sordariomycetes</taxon>
        <taxon>Hypocreomycetidae</taxon>
        <taxon>Hypocreales</taxon>
        <taxon>Nectriaceae</taxon>
        <taxon>Fusarium</taxon>
        <taxon>Fusarium fujikuroi species complex</taxon>
    </lineage>
</organism>
<keyword evidence="2" id="KW-1185">Reference proteome</keyword>
<accession>A0A139YBC1</accession>
<dbReference type="VEuPathDB" id="FungiDB:FVEG_17648"/>
<sequence>MEKTSSGIEQEFDTAWKINAFYASDGKSLEVKDVGTLTDNWEYVGPVETNWYDHIYDSLEFVRELDAKLDEEKVTAGTEAVDHCFVQLLGWAPL</sequence>
<dbReference type="Proteomes" id="UP000009096">
    <property type="component" value="Chromosome 8"/>
</dbReference>
<protein>
    <submittedName>
        <fullName evidence="1">Uncharacterized protein</fullName>
    </submittedName>
</protein>